<dbReference type="RefSeq" id="WP_306019750.1">
    <property type="nucleotide sequence ID" value="NZ_CP129013.1"/>
</dbReference>
<evidence type="ECO:0000313" key="3">
    <source>
        <dbReference type="Proteomes" id="UP001197974"/>
    </source>
</evidence>
<dbReference type="Proteomes" id="UP001197974">
    <property type="component" value="Chromosome"/>
</dbReference>
<dbReference type="SUPFAM" id="SSF53927">
    <property type="entry name" value="Cytidine deaminase-like"/>
    <property type="match status" value="1"/>
</dbReference>
<name>A0ABY9JXX6_9BACI</name>
<protein>
    <submittedName>
        <fullName evidence="2">Nucleoside deaminase</fullName>
    </submittedName>
</protein>
<dbReference type="PROSITE" id="PS51747">
    <property type="entry name" value="CYT_DCMP_DEAMINASES_2"/>
    <property type="match status" value="1"/>
</dbReference>
<dbReference type="CDD" id="cd01285">
    <property type="entry name" value="nucleoside_deaminase"/>
    <property type="match status" value="1"/>
</dbReference>
<sequence>MLPNQDILFIQYTIQLAINDIQFGYQGWPFGALIVKDSYIFGIGQNQVVATCDPSAHAEVLAIRDACKRLRTYQLPGFTLYSSAEPCPMCLATAYWANIKRIVYCTPTKVVAEYGIRDQFIYQQVCLSPEKRTIPTEKIDNPSSLVPFQLWLQKTKPNKAR</sequence>
<dbReference type="InterPro" id="IPR002125">
    <property type="entry name" value="CMP_dCMP_dom"/>
</dbReference>
<dbReference type="PANTHER" id="PTHR11079">
    <property type="entry name" value="CYTOSINE DEAMINASE FAMILY MEMBER"/>
    <property type="match status" value="1"/>
</dbReference>
<dbReference type="EMBL" id="CP129013">
    <property type="protein sequence ID" value="WLR42496.1"/>
    <property type="molecule type" value="Genomic_DNA"/>
</dbReference>
<organism evidence="2 3">
    <name type="scientific">Bacillus carboniphilus</name>
    <dbReference type="NCBI Taxonomy" id="86663"/>
    <lineage>
        <taxon>Bacteria</taxon>
        <taxon>Bacillati</taxon>
        <taxon>Bacillota</taxon>
        <taxon>Bacilli</taxon>
        <taxon>Bacillales</taxon>
        <taxon>Bacillaceae</taxon>
        <taxon>Bacillus</taxon>
    </lineage>
</organism>
<proteinExistence type="predicted"/>
<dbReference type="PANTHER" id="PTHR11079:SF161">
    <property type="entry name" value="CMP_DCMP-TYPE DEAMINASE DOMAIN-CONTAINING PROTEIN"/>
    <property type="match status" value="1"/>
</dbReference>
<accession>A0ABY9JXX6</accession>
<evidence type="ECO:0000259" key="1">
    <source>
        <dbReference type="PROSITE" id="PS51747"/>
    </source>
</evidence>
<dbReference type="InterPro" id="IPR016193">
    <property type="entry name" value="Cytidine_deaminase-like"/>
</dbReference>
<evidence type="ECO:0000313" key="2">
    <source>
        <dbReference type="EMBL" id="WLR42496.1"/>
    </source>
</evidence>
<feature type="domain" description="CMP/dCMP-type deaminase" evidence="1">
    <location>
        <begin position="8"/>
        <end position="118"/>
    </location>
</feature>
<reference evidence="2 3" key="1">
    <citation type="submission" date="2023-06" db="EMBL/GenBank/DDBJ databases">
        <title>Five Gram-positive bacteria isolated from mangrove sediments in Shenzhen, Guangdong, China.</title>
        <authorList>
            <person name="Yu S."/>
            <person name="Zheng W."/>
            <person name="Huang Y."/>
        </authorList>
    </citation>
    <scope>NUCLEOTIDE SEQUENCE [LARGE SCALE GENOMIC DNA]</scope>
    <source>
        <strain evidence="2 3">SaN35-3</strain>
    </source>
</reference>
<keyword evidence="3" id="KW-1185">Reference proteome</keyword>
<dbReference type="Pfam" id="PF00383">
    <property type="entry name" value="dCMP_cyt_deam_1"/>
    <property type="match status" value="1"/>
</dbReference>
<dbReference type="Gene3D" id="3.40.140.10">
    <property type="entry name" value="Cytidine Deaminase, domain 2"/>
    <property type="match status" value="1"/>
</dbReference>
<gene>
    <name evidence="2" type="ORF">LC087_17645</name>
</gene>